<dbReference type="PANTHER" id="PTHR11075">
    <property type="entry name" value="PEPTIDE CHAIN RELEASE FACTOR"/>
    <property type="match status" value="1"/>
</dbReference>
<feature type="domain" description="Prokaryotic-type class I peptide chain release factors" evidence="2">
    <location>
        <begin position="73"/>
        <end position="202"/>
    </location>
</feature>
<sequence length="210" mass="23444">MLLARSSILSSLDVLAGTSSRRPRVQLLVRTARHSTTDNRPSLPAPPPLSNLETSKDAAAARDWLMRFRRCPIPRAAVDLAFSRSSGPGGQNVNKVNTKATLRCALDSTWIPSWARDGLRESPFFVKSTHSILLTSTVHRSQAQNVDDCLSKLHALICSAASQQIKNDPSEEQRERVRELGRRADAQRRLQKDKRSQTKRQRANPKLDSD</sequence>
<evidence type="ECO:0000256" key="1">
    <source>
        <dbReference type="SAM" id="MobiDB-lite"/>
    </source>
</evidence>
<accession>A0A9P5TD48</accession>
<comment type="caution">
    <text evidence="3">The sequence shown here is derived from an EMBL/GenBank/DDBJ whole genome shotgun (WGS) entry which is preliminary data.</text>
</comment>
<feature type="region of interest" description="Disordered" evidence="1">
    <location>
        <begin position="164"/>
        <end position="210"/>
    </location>
</feature>
<protein>
    <recommendedName>
        <fullName evidence="2">Prokaryotic-type class I peptide chain release factors domain-containing protein</fullName>
    </recommendedName>
</protein>
<proteinExistence type="predicted"/>
<dbReference type="Pfam" id="PF00472">
    <property type="entry name" value="RF-1"/>
    <property type="match status" value="1"/>
</dbReference>
<dbReference type="GO" id="GO:0070126">
    <property type="term" value="P:mitochondrial translational termination"/>
    <property type="evidence" value="ECO:0007669"/>
    <property type="project" value="TreeGrafter"/>
</dbReference>
<reference evidence="3" key="2">
    <citation type="journal article" date="2020" name="Nat. Commun.">
        <title>Large-scale genome sequencing of mycorrhizal fungi provides insights into the early evolution of symbiotic traits.</title>
        <authorList>
            <person name="Miyauchi S."/>
            <person name="Kiss E."/>
            <person name="Kuo A."/>
            <person name="Drula E."/>
            <person name="Kohler A."/>
            <person name="Sanchez-Garcia M."/>
            <person name="Morin E."/>
            <person name="Andreopoulos B."/>
            <person name="Barry K.W."/>
            <person name="Bonito G."/>
            <person name="Buee M."/>
            <person name="Carver A."/>
            <person name="Chen C."/>
            <person name="Cichocki N."/>
            <person name="Clum A."/>
            <person name="Culley D."/>
            <person name="Crous P.W."/>
            <person name="Fauchery L."/>
            <person name="Girlanda M."/>
            <person name="Hayes R.D."/>
            <person name="Keri Z."/>
            <person name="LaButti K."/>
            <person name="Lipzen A."/>
            <person name="Lombard V."/>
            <person name="Magnuson J."/>
            <person name="Maillard F."/>
            <person name="Murat C."/>
            <person name="Nolan M."/>
            <person name="Ohm R.A."/>
            <person name="Pangilinan J."/>
            <person name="Pereira M.F."/>
            <person name="Perotto S."/>
            <person name="Peter M."/>
            <person name="Pfister S."/>
            <person name="Riley R."/>
            <person name="Sitrit Y."/>
            <person name="Stielow J.B."/>
            <person name="Szollosi G."/>
            <person name="Zifcakova L."/>
            <person name="Stursova M."/>
            <person name="Spatafora J.W."/>
            <person name="Tedersoo L."/>
            <person name="Vaario L.M."/>
            <person name="Yamada A."/>
            <person name="Yan M."/>
            <person name="Wang P."/>
            <person name="Xu J."/>
            <person name="Bruns T."/>
            <person name="Baldrian P."/>
            <person name="Vilgalys R."/>
            <person name="Dunand C."/>
            <person name="Henrissat B."/>
            <person name="Grigoriev I.V."/>
            <person name="Hibbett D."/>
            <person name="Nagy L.G."/>
            <person name="Martin F.M."/>
        </authorList>
    </citation>
    <scope>NUCLEOTIDE SEQUENCE</scope>
    <source>
        <strain evidence="3">Prilba</strain>
    </source>
</reference>
<dbReference type="GO" id="GO:0004045">
    <property type="term" value="F:peptidyl-tRNA hydrolase activity"/>
    <property type="evidence" value="ECO:0007669"/>
    <property type="project" value="TreeGrafter"/>
</dbReference>
<evidence type="ECO:0000313" key="3">
    <source>
        <dbReference type="EMBL" id="KAF8485732.1"/>
    </source>
</evidence>
<dbReference type="GO" id="GO:0016150">
    <property type="term" value="F:translation release factor activity, codon nonspecific"/>
    <property type="evidence" value="ECO:0007669"/>
    <property type="project" value="TreeGrafter"/>
</dbReference>
<reference evidence="3" key="1">
    <citation type="submission" date="2019-10" db="EMBL/GenBank/DDBJ databases">
        <authorList>
            <consortium name="DOE Joint Genome Institute"/>
            <person name="Kuo A."/>
            <person name="Miyauchi S."/>
            <person name="Kiss E."/>
            <person name="Drula E."/>
            <person name="Kohler A."/>
            <person name="Sanchez-Garcia M."/>
            <person name="Andreopoulos B."/>
            <person name="Barry K.W."/>
            <person name="Bonito G."/>
            <person name="Buee M."/>
            <person name="Carver A."/>
            <person name="Chen C."/>
            <person name="Cichocki N."/>
            <person name="Clum A."/>
            <person name="Culley D."/>
            <person name="Crous P.W."/>
            <person name="Fauchery L."/>
            <person name="Girlanda M."/>
            <person name="Hayes R."/>
            <person name="Keri Z."/>
            <person name="LaButti K."/>
            <person name="Lipzen A."/>
            <person name="Lombard V."/>
            <person name="Magnuson J."/>
            <person name="Maillard F."/>
            <person name="Morin E."/>
            <person name="Murat C."/>
            <person name="Nolan M."/>
            <person name="Ohm R."/>
            <person name="Pangilinan J."/>
            <person name="Pereira M."/>
            <person name="Perotto S."/>
            <person name="Peter M."/>
            <person name="Riley R."/>
            <person name="Sitrit Y."/>
            <person name="Stielow B."/>
            <person name="Szollosi G."/>
            <person name="Zifcakova L."/>
            <person name="Stursova M."/>
            <person name="Spatafora J.W."/>
            <person name="Tedersoo L."/>
            <person name="Vaario L.-M."/>
            <person name="Yamada A."/>
            <person name="Yan M."/>
            <person name="Wang P."/>
            <person name="Xu J."/>
            <person name="Bruns T."/>
            <person name="Baldrian P."/>
            <person name="Vilgalys R."/>
            <person name="Henrissat B."/>
            <person name="Grigoriev I.V."/>
            <person name="Hibbett D."/>
            <person name="Nagy L.G."/>
            <person name="Martin F.M."/>
        </authorList>
    </citation>
    <scope>NUCLEOTIDE SEQUENCE</scope>
    <source>
        <strain evidence="3">Prilba</strain>
    </source>
</reference>
<dbReference type="AlphaFoldDB" id="A0A9P5TD48"/>
<dbReference type="SUPFAM" id="SSF110916">
    <property type="entry name" value="Peptidyl-tRNA hydrolase domain-like"/>
    <property type="match status" value="1"/>
</dbReference>
<feature type="region of interest" description="Disordered" evidence="1">
    <location>
        <begin position="31"/>
        <end position="54"/>
    </location>
</feature>
<dbReference type="InterPro" id="IPR000352">
    <property type="entry name" value="Pep_chain_release_fac_I"/>
</dbReference>
<dbReference type="OrthoDB" id="270639at2759"/>
<gene>
    <name evidence="3" type="ORF">DFH94DRAFT_152833</name>
</gene>
<dbReference type="PANTHER" id="PTHR11075:SF54">
    <property type="entry name" value="LARGE RIBOSOMAL SUBUNIT PROTEIN ML62"/>
    <property type="match status" value="1"/>
</dbReference>
<dbReference type="GO" id="GO:0005762">
    <property type="term" value="C:mitochondrial large ribosomal subunit"/>
    <property type="evidence" value="ECO:0007669"/>
    <property type="project" value="TreeGrafter"/>
</dbReference>
<dbReference type="Proteomes" id="UP000759537">
    <property type="component" value="Unassembled WGS sequence"/>
</dbReference>
<dbReference type="InterPro" id="IPR052104">
    <property type="entry name" value="Mito_Release_Factor_mL62"/>
</dbReference>
<organism evidence="3 4">
    <name type="scientific">Russula ochroleuca</name>
    <dbReference type="NCBI Taxonomy" id="152965"/>
    <lineage>
        <taxon>Eukaryota</taxon>
        <taxon>Fungi</taxon>
        <taxon>Dikarya</taxon>
        <taxon>Basidiomycota</taxon>
        <taxon>Agaricomycotina</taxon>
        <taxon>Agaricomycetes</taxon>
        <taxon>Russulales</taxon>
        <taxon>Russulaceae</taxon>
        <taxon>Russula</taxon>
    </lineage>
</organism>
<dbReference type="Gene3D" id="3.30.160.20">
    <property type="match status" value="1"/>
</dbReference>
<dbReference type="EMBL" id="WHVB01000002">
    <property type="protein sequence ID" value="KAF8485732.1"/>
    <property type="molecule type" value="Genomic_DNA"/>
</dbReference>
<keyword evidence="4" id="KW-1185">Reference proteome</keyword>
<evidence type="ECO:0000313" key="4">
    <source>
        <dbReference type="Proteomes" id="UP000759537"/>
    </source>
</evidence>
<name>A0A9P5TD48_9AGAM</name>
<evidence type="ECO:0000259" key="2">
    <source>
        <dbReference type="Pfam" id="PF00472"/>
    </source>
</evidence>
<feature type="compositionally biased region" description="Basic and acidic residues" evidence="1">
    <location>
        <begin position="168"/>
        <end position="196"/>
    </location>
</feature>